<dbReference type="InterPro" id="IPR012093">
    <property type="entry name" value="Pirin"/>
</dbReference>
<evidence type="ECO:0000256" key="4">
    <source>
        <dbReference type="SAM" id="SignalP"/>
    </source>
</evidence>
<feature type="binding site" evidence="2">
    <location>
        <position position="136"/>
    </location>
    <ligand>
        <name>Fe cation</name>
        <dbReference type="ChEBI" id="CHEBI:24875"/>
    </ligand>
</feature>
<feature type="chain" id="PRO_5006621446" evidence="4">
    <location>
        <begin position="19"/>
        <end position="361"/>
    </location>
</feature>
<dbReference type="InterPro" id="IPR003829">
    <property type="entry name" value="Pirin_N_dom"/>
</dbReference>
<dbReference type="AlphaFoldDB" id="A0A0S4IR71"/>
<dbReference type="GO" id="GO:0046872">
    <property type="term" value="F:metal ion binding"/>
    <property type="evidence" value="ECO:0007669"/>
    <property type="project" value="UniProtKB-KW"/>
</dbReference>
<dbReference type="Proteomes" id="UP000051952">
    <property type="component" value="Unassembled WGS sequence"/>
</dbReference>
<evidence type="ECO:0000256" key="3">
    <source>
        <dbReference type="RuleBase" id="RU003457"/>
    </source>
</evidence>
<dbReference type="Pfam" id="PF05726">
    <property type="entry name" value="Pirin_C"/>
    <property type="match status" value="1"/>
</dbReference>
<organism evidence="7 8">
    <name type="scientific">Bodo saltans</name>
    <name type="common">Flagellated protozoan</name>
    <dbReference type="NCBI Taxonomy" id="75058"/>
    <lineage>
        <taxon>Eukaryota</taxon>
        <taxon>Discoba</taxon>
        <taxon>Euglenozoa</taxon>
        <taxon>Kinetoplastea</taxon>
        <taxon>Metakinetoplastina</taxon>
        <taxon>Eubodonida</taxon>
        <taxon>Bodonidae</taxon>
        <taxon>Bodo</taxon>
    </lineage>
</organism>
<keyword evidence="8" id="KW-1185">Reference proteome</keyword>
<dbReference type="PANTHER" id="PTHR13903:SF8">
    <property type="entry name" value="PIRIN"/>
    <property type="match status" value="1"/>
</dbReference>
<dbReference type="InterPro" id="IPR011051">
    <property type="entry name" value="RmlC_Cupin_sf"/>
</dbReference>
<evidence type="ECO:0000313" key="7">
    <source>
        <dbReference type="EMBL" id="CUF29562.1"/>
    </source>
</evidence>
<feature type="domain" description="Pirin C-terminal" evidence="6">
    <location>
        <begin position="265"/>
        <end position="358"/>
    </location>
</feature>
<evidence type="ECO:0000256" key="2">
    <source>
        <dbReference type="PIRSR" id="PIRSR006232-1"/>
    </source>
</evidence>
<keyword evidence="4" id="KW-0732">Signal</keyword>
<evidence type="ECO:0000259" key="5">
    <source>
        <dbReference type="Pfam" id="PF02678"/>
    </source>
</evidence>
<accession>A0A0S4IR71</accession>
<dbReference type="Gene3D" id="2.60.120.10">
    <property type="entry name" value="Jelly Rolls"/>
    <property type="match status" value="1"/>
</dbReference>
<keyword evidence="2" id="KW-0479">Metal-binding</keyword>
<feature type="binding site" evidence="2">
    <location>
        <position position="90"/>
    </location>
    <ligand>
        <name>Fe cation</name>
        <dbReference type="ChEBI" id="CHEBI:24875"/>
    </ligand>
</feature>
<dbReference type="SUPFAM" id="SSF51182">
    <property type="entry name" value="RmlC-like cupins"/>
    <property type="match status" value="1"/>
</dbReference>
<feature type="binding site" evidence="2">
    <location>
        <position position="92"/>
    </location>
    <ligand>
        <name>Fe cation</name>
        <dbReference type="ChEBI" id="CHEBI:24875"/>
    </ligand>
</feature>
<name>A0A0S4IR71_BODSA</name>
<dbReference type="PANTHER" id="PTHR13903">
    <property type="entry name" value="PIRIN-RELATED"/>
    <property type="match status" value="1"/>
</dbReference>
<dbReference type="InterPro" id="IPR014710">
    <property type="entry name" value="RmlC-like_jellyroll"/>
</dbReference>
<feature type="binding site" evidence="2">
    <location>
        <position position="134"/>
    </location>
    <ligand>
        <name>Fe cation</name>
        <dbReference type="ChEBI" id="CHEBI:24875"/>
    </ligand>
</feature>
<dbReference type="OrthoDB" id="198735at2759"/>
<dbReference type="PIRSF" id="PIRSF006232">
    <property type="entry name" value="Pirin"/>
    <property type="match status" value="1"/>
</dbReference>
<dbReference type="VEuPathDB" id="TriTrypDB:BSAL_61145"/>
<evidence type="ECO:0000313" key="8">
    <source>
        <dbReference type="Proteomes" id="UP000051952"/>
    </source>
</evidence>
<comment type="cofactor">
    <cofactor evidence="2">
        <name>Fe cation</name>
        <dbReference type="ChEBI" id="CHEBI:24875"/>
    </cofactor>
    <text evidence="2">Binds 1 Fe cation per subunit.</text>
</comment>
<gene>
    <name evidence="7" type="ORF">BSAL_61145</name>
</gene>
<feature type="domain" description="Pirin N-terminal" evidence="5">
    <location>
        <begin position="60"/>
        <end position="170"/>
    </location>
</feature>
<reference evidence="8" key="1">
    <citation type="submission" date="2015-09" db="EMBL/GenBank/DDBJ databases">
        <authorList>
            <consortium name="Pathogen Informatics"/>
        </authorList>
    </citation>
    <scope>NUCLEOTIDE SEQUENCE [LARGE SCALE GENOMIC DNA]</scope>
    <source>
        <strain evidence="8">Lake Konstanz</strain>
    </source>
</reference>
<sequence>MRRITIFLLLLLVSIVHSDYHDGVTMRYVHAMTSCDETLDGDRVRVFRCLGGQKENGDGGHQRMTLDPFLIFDAYRNTERSQFEKGFPAHPHRGFLELRYIVAGSLAHNDSCGHRGVTTNGGVQALFTGRGIVHEELPVHPDAIDNSVDCDSSEKDQRCNFLSQQTLDTQNHFRGFQIWVNVPNNVRSRAPAYQTYSRAVFPQYHLAHQAGTVTLFAGRWPGSPTTVPTGPIDSLLDWSTGLLFAEIELNHNLRRGGGDNQWVVINTPRQQHVLLYVLEGALIVGDADEEVVTAEIFAFLGPGEVLRVSCSAASTSACKFIFLTAPRIKEPVIVSGGFVAGSEAEIKAAMNDLQEGRNTHC</sequence>
<comment type="similarity">
    <text evidence="1 3">Belongs to the pirin family.</text>
</comment>
<dbReference type="EMBL" id="CYKH01000289">
    <property type="protein sequence ID" value="CUF29562.1"/>
    <property type="molecule type" value="Genomic_DNA"/>
</dbReference>
<keyword evidence="2" id="KW-0408">Iron</keyword>
<evidence type="ECO:0000259" key="6">
    <source>
        <dbReference type="Pfam" id="PF05726"/>
    </source>
</evidence>
<dbReference type="Pfam" id="PF02678">
    <property type="entry name" value="Pirin"/>
    <property type="match status" value="1"/>
</dbReference>
<protein>
    <submittedName>
        <fullName evidence="7">Pirin domain-containing protein, putative</fullName>
    </submittedName>
</protein>
<feature type="signal peptide" evidence="4">
    <location>
        <begin position="1"/>
        <end position="18"/>
    </location>
</feature>
<dbReference type="InterPro" id="IPR008778">
    <property type="entry name" value="Pirin_C_dom"/>
</dbReference>
<proteinExistence type="inferred from homology"/>
<evidence type="ECO:0000256" key="1">
    <source>
        <dbReference type="ARBA" id="ARBA00008416"/>
    </source>
</evidence>